<dbReference type="AlphaFoldDB" id="A0A5H2Y451"/>
<feature type="region of interest" description="Disordered" evidence="1">
    <location>
        <begin position="1"/>
        <end position="48"/>
    </location>
</feature>
<sequence length="72" mass="7983">MAPNQSTHSDTMLNFKETGQRPTTSNTDSVPNLTTYKAHEVSDPLPTTPLNFFVANNFSSLQQQDEQDGLIL</sequence>
<evidence type="ECO:0000256" key="1">
    <source>
        <dbReference type="SAM" id="MobiDB-lite"/>
    </source>
</evidence>
<organism evidence="2">
    <name type="scientific">Prunus dulcis</name>
    <name type="common">Almond</name>
    <name type="synonym">Amygdalus dulcis</name>
    <dbReference type="NCBI Taxonomy" id="3755"/>
    <lineage>
        <taxon>Eukaryota</taxon>
        <taxon>Viridiplantae</taxon>
        <taxon>Streptophyta</taxon>
        <taxon>Embryophyta</taxon>
        <taxon>Tracheophyta</taxon>
        <taxon>Spermatophyta</taxon>
        <taxon>Magnoliopsida</taxon>
        <taxon>eudicotyledons</taxon>
        <taxon>Gunneridae</taxon>
        <taxon>Pentapetalae</taxon>
        <taxon>rosids</taxon>
        <taxon>fabids</taxon>
        <taxon>Rosales</taxon>
        <taxon>Rosaceae</taxon>
        <taxon>Amygdaloideae</taxon>
        <taxon>Amygdaleae</taxon>
        <taxon>Prunus</taxon>
    </lineage>
</organism>
<feature type="compositionally biased region" description="Polar residues" evidence="1">
    <location>
        <begin position="1"/>
        <end position="12"/>
    </location>
</feature>
<gene>
    <name evidence="2" type="ORF">Prudu_237S000400</name>
</gene>
<dbReference type="EMBL" id="AP020574">
    <property type="protein sequence ID" value="BBN67970.1"/>
    <property type="molecule type" value="Genomic_DNA"/>
</dbReference>
<accession>A0A5H2Y451</accession>
<dbReference type="GO" id="GO:0003677">
    <property type="term" value="F:DNA binding"/>
    <property type="evidence" value="ECO:0007669"/>
    <property type="project" value="UniProtKB-KW"/>
</dbReference>
<evidence type="ECO:0000313" key="2">
    <source>
        <dbReference type="EMBL" id="BBN67970.1"/>
    </source>
</evidence>
<proteinExistence type="predicted"/>
<reference evidence="2" key="1">
    <citation type="journal article" date="2019" name="Science">
        <title>Mutation of a bHLH transcription factor allowed almond domestication.</title>
        <authorList>
            <person name="Sanchez-Perez R."/>
            <person name="Pavan S."/>
            <person name="Mazzeo R."/>
            <person name="Moldovan C."/>
            <person name="Aiese Cigliano R."/>
            <person name="Del Cueto J."/>
            <person name="Ricciardi F."/>
            <person name="Lotti C."/>
            <person name="Ricciardi L."/>
            <person name="Dicenta F."/>
            <person name="Lopez-Marques R.L."/>
            <person name="Lindberg Moller B."/>
        </authorList>
    </citation>
    <scope>NUCLEOTIDE SEQUENCE</scope>
</reference>
<keyword evidence="2" id="KW-0238">DNA-binding</keyword>
<protein>
    <submittedName>
        <fullName evidence="2">DNA-binding protein</fullName>
    </submittedName>
</protein>
<feature type="compositionally biased region" description="Polar residues" evidence="1">
    <location>
        <begin position="20"/>
        <end position="35"/>
    </location>
</feature>
<name>A0A5H2Y451_PRUDU</name>